<keyword evidence="8 11" id="KW-1133">Transmembrane helix</keyword>
<comment type="subcellular location">
    <subcellularLocation>
        <location evidence="1">Cell membrane</location>
        <topology evidence="1">Multi-pass membrane protein</topology>
    </subcellularLocation>
</comment>
<gene>
    <name evidence="13" type="ORF">MUDAN_MDHGFNIF_03103</name>
</gene>
<keyword evidence="9 11" id="KW-0472">Membrane</keyword>
<comment type="function">
    <text evidence="10">Part of the ABC transporter complex hrt involved in hemin import. Responsible for the translocation of the substrate across the membrane.</text>
</comment>
<evidence type="ECO:0000313" key="13">
    <source>
        <dbReference type="EMBL" id="VDG28690.1"/>
    </source>
</evidence>
<dbReference type="GO" id="GO:0005886">
    <property type="term" value="C:plasma membrane"/>
    <property type="evidence" value="ECO:0007669"/>
    <property type="project" value="UniProtKB-SubCell"/>
</dbReference>
<dbReference type="AlphaFoldDB" id="A0A660E6L2"/>
<dbReference type="PANTHER" id="PTHR43738:SF1">
    <property type="entry name" value="HEMIN TRANSPORT SYSTEM PERMEASE PROTEIN HRTB-RELATED"/>
    <property type="match status" value="1"/>
</dbReference>
<keyword evidence="5" id="KW-0813">Transport</keyword>
<feature type="transmembrane region" description="Helical" evidence="11">
    <location>
        <begin position="240"/>
        <end position="259"/>
    </location>
</feature>
<feature type="transmembrane region" description="Helical" evidence="11">
    <location>
        <begin position="320"/>
        <end position="340"/>
    </location>
</feature>
<dbReference type="InterPro" id="IPR051125">
    <property type="entry name" value="ABC-4/HrtB_transporter"/>
</dbReference>
<evidence type="ECO:0000256" key="10">
    <source>
        <dbReference type="ARBA" id="ARBA00024973"/>
    </source>
</evidence>
<name>A0A660E6L2_9LACO</name>
<dbReference type="InterPro" id="IPR003838">
    <property type="entry name" value="ABC3_permease_C"/>
</dbReference>
<evidence type="ECO:0000256" key="9">
    <source>
        <dbReference type="ARBA" id="ARBA00023136"/>
    </source>
</evidence>
<dbReference type="RefSeq" id="WP_130846066.1">
    <property type="nucleotide sequence ID" value="NZ_BJDY01000001.1"/>
</dbReference>
<evidence type="ECO:0000256" key="2">
    <source>
        <dbReference type="ARBA" id="ARBA00008697"/>
    </source>
</evidence>
<keyword evidence="6" id="KW-1003">Cell membrane</keyword>
<comment type="subunit">
    <text evidence="3">The complex is composed of two ATP-binding proteins (HrtA), two transmembrane proteins (HrtB) and a solute-binding protein.</text>
</comment>
<proteinExistence type="inferred from homology"/>
<evidence type="ECO:0000256" key="7">
    <source>
        <dbReference type="ARBA" id="ARBA00022692"/>
    </source>
</evidence>
<feature type="domain" description="ABC3 transporter permease C-terminal" evidence="12">
    <location>
        <begin position="239"/>
        <end position="350"/>
    </location>
</feature>
<keyword evidence="14" id="KW-1185">Reference proteome</keyword>
<dbReference type="OrthoDB" id="384327at2"/>
<comment type="similarity">
    <text evidence="2">Belongs to the ABC-4 integral membrane protein family. HrtB subfamily.</text>
</comment>
<keyword evidence="7 11" id="KW-0812">Transmembrane</keyword>
<sequence length="355" mass="38455">MYLGLKEMAHEKLRYTLLTSVLLLIALVVFCLAGLASGLAYGNRQAVDAWQATSIYLNKDANQNLSASQLKLADDKYITGNKVEPIATLSGTLRTKNDGLKTSISALGTARKSFLMPKVTSGHQIDGKNQIIISADIYAKGYRIGDRVRIGTTDKTVKIVGVYAKNTYSIAPTIYTDVTTLNQLRSAPITSGDNQPVNGFVTRRSQFKTDQHGELEKLTITKFIQKLPGYQAQQLTLNTMIYFLFVMALAIIGIFMFILTLQKQALFGVLKVQGIGTKHILAAILTQSMVMAIAGIALGLLITVGLAQVMPAALPFTIDWLQMGIYSAALLVAAVLGALLSWRTIAKIDPVVAIG</sequence>
<accession>A0A660E6L2</accession>
<dbReference type="Proteomes" id="UP000289996">
    <property type="component" value="Unassembled WGS sequence"/>
</dbReference>
<evidence type="ECO:0000256" key="1">
    <source>
        <dbReference type="ARBA" id="ARBA00004651"/>
    </source>
</evidence>
<evidence type="ECO:0000256" key="3">
    <source>
        <dbReference type="ARBA" id="ARBA00011131"/>
    </source>
</evidence>
<evidence type="ECO:0000259" key="12">
    <source>
        <dbReference type="Pfam" id="PF02687"/>
    </source>
</evidence>
<dbReference type="PANTHER" id="PTHR43738">
    <property type="entry name" value="ABC TRANSPORTER, MEMBRANE PROTEIN"/>
    <property type="match status" value="1"/>
</dbReference>
<evidence type="ECO:0000256" key="5">
    <source>
        <dbReference type="ARBA" id="ARBA00022448"/>
    </source>
</evidence>
<evidence type="ECO:0000256" key="6">
    <source>
        <dbReference type="ARBA" id="ARBA00022475"/>
    </source>
</evidence>
<protein>
    <recommendedName>
        <fullName evidence="4">Putative hemin transport system permease protein HrtB</fullName>
    </recommendedName>
</protein>
<organism evidence="13 14">
    <name type="scientific">Lactiplantibacillus mudanjiangensis</name>
    <dbReference type="NCBI Taxonomy" id="1296538"/>
    <lineage>
        <taxon>Bacteria</taxon>
        <taxon>Bacillati</taxon>
        <taxon>Bacillota</taxon>
        <taxon>Bacilli</taxon>
        <taxon>Lactobacillales</taxon>
        <taxon>Lactobacillaceae</taxon>
        <taxon>Lactiplantibacillus</taxon>
    </lineage>
</organism>
<evidence type="ECO:0000256" key="8">
    <source>
        <dbReference type="ARBA" id="ARBA00022989"/>
    </source>
</evidence>
<dbReference type="Pfam" id="PF02687">
    <property type="entry name" value="FtsX"/>
    <property type="match status" value="1"/>
</dbReference>
<dbReference type="EMBL" id="UYIG01000122">
    <property type="protein sequence ID" value="VDG28690.1"/>
    <property type="molecule type" value="Genomic_DNA"/>
</dbReference>
<evidence type="ECO:0000256" key="4">
    <source>
        <dbReference type="ARBA" id="ARBA00016962"/>
    </source>
</evidence>
<evidence type="ECO:0000256" key="11">
    <source>
        <dbReference type="SAM" id="Phobius"/>
    </source>
</evidence>
<feature type="transmembrane region" description="Helical" evidence="11">
    <location>
        <begin position="280"/>
        <end position="308"/>
    </location>
</feature>
<evidence type="ECO:0000313" key="14">
    <source>
        <dbReference type="Proteomes" id="UP000289996"/>
    </source>
</evidence>
<reference evidence="13 14" key="1">
    <citation type="submission" date="2018-11" db="EMBL/GenBank/DDBJ databases">
        <authorList>
            <person name="Wuyts S."/>
        </authorList>
    </citation>
    <scope>NUCLEOTIDE SEQUENCE [LARGE SCALE GENOMIC DNA]</scope>
    <source>
        <strain evidence="13">Lactobacillus mudanjiangensis AMBF249</strain>
    </source>
</reference>